<evidence type="ECO:0000313" key="2">
    <source>
        <dbReference type="Proteomes" id="UP001054837"/>
    </source>
</evidence>
<dbReference type="EMBL" id="BPLQ01008700">
    <property type="protein sequence ID" value="GIY38974.1"/>
    <property type="molecule type" value="Genomic_DNA"/>
</dbReference>
<dbReference type="AlphaFoldDB" id="A0AAV4SYP3"/>
<organism evidence="1 2">
    <name type="scientific">Caerostris darwini</name>
    <dbReference type="NCBI Taxonomy" id="1538125"/>
    <lineage>
        <taxon>Eukaryota</taxon>
        <taxon>Metazoa</taxon>
        <taxon>Ecdysozoa</taxon>
        <taxon>Arthropoda</taxon>
        <taxon>Chelicerata</taxon>
        <taxon>Arachnida</taxon>
        <taxon>Araneae</taxon>
        <taxon>Araneomorphae</taxon>
        <taxon>Entelegynae</taxon>
        <taxon>Araneoidea</taxon>
        <taxon>Araneidae</taxon>
        <taxon>Caerostris</taxon>
    </lineage>
</organism>
<dbReference type="Proteomes" id="UP001054837">
    <property type="component" value="Unassembled WGS sequence"/>
</dbReference>
<evidence type="ECO:0008006" key="3">
    <source>
        <dbReference type="Google" id="ProtNLM"/>
    </source>
</evidence>
<gene>
    <name evidence="1" type="ORF">CDAR_240331</name>
</gene>
<comment type="caution">
    <text evidence="1">The sequence shown here is derived from an EMBL/GenBank/DDBJ whole genome shotgun (WGS) entry which is preliminary data.</text>
</comment>
<keyword evidence="2" id="KW-1185">Reference proteome</keyword>
<evidence type="ECO:0000313" key="1">
    <source>
        <dbReference type="EMBL" id="GIY38974.1"/>
    </source>
</evidence>
<accession>A0AAV4SYP3</accession>
<protein>
    <recommendedName>
        <fullName evidence="3">LAGLIDADG homing endonuclease</fullName>
    </recommendedName>
</protein>
<sequence length="93" mass="10899">MNLPRFIWRRIFSSEVRRLLNGRLQCAEGDLFGLKSQTKDYRFALAITVSDTERLFHYFYPILKREVNLQETSDRNLRTVSMAATAIISKVTL</sequence>
<name>A0AAV4SYP3_9ARAC</name>
<reference evidence="1 2" key="1">
    <citation type="submission" date="2021-06" db="EMBL/GenBank/DDBJ databases">
        <title>Caerostris darwini draft genome.</title>
        <authorList>
            <person name="Kono N."/>
            <person name="Arakawa K."/>
        </authorList>
    </citation>
    <scope>NUCLEOTIDE SEQUENCE [LARGE SCALE GENOMIC DNA]</scope>
</reference>
<proteinExistence type="predicted"/>